<evidence type="ECO:0000256" key="1">
    <source>
        <dbReference type="ARBA" id="ARBA00005350"/>
    </source>
</evidence>
<dbReference type="OMA" id="ELEMMNI"/>
<dbReference type="InterPro" id="IPR005552">
    <property type="entry name" value="Scramblase"/>
</dbReference>
<organism evidence="4 5">
    <name type="scientific">Spizellomyces punctatus (strain DAOM BR117)</name>
    <dbReference type="NCBI Taxonomy" id="645134"/>
    <lineage>
        <taxon>Eukaryota</taxon>
        <taxon>Fungi</taxon>
        <taxon>Fungi incertae sedis</taxon>
        <taxon>Chytridiomycota</taxon>
        <taxon>Chytridiomycota incertae sedis</taxon>
        <taxon>Chytridiomycetes</taxon>
        <taxon>Spizellomycetales</taxon>
        <taxon>Spizellomycetaceae</taxon>
        <taxon>Spizellomyces</taxon>
    </lineage>
</organism>
<proteinExistence type="inferred from homology"/>
<evidence type="ECO:0000256" key="3">
    <source>
        <dbReference type="SAM" id="MobiDB-lite"/>
    </source>
</evidence>
<comment type="similarity">
    <text evidence="1 2">Belongs to the phospholipid scramblase family.</text>
</comment>
<gene>
    <name evidence="4" type="ORF">SPPG_07714</name>
</gene>
<dbReference type="Proteomes" id="UP000053201">
    <property type="component" value="Unassembled WGS sequence"/>
</dbReference>
<dbReference type="STRING" id="645134.A0A0L0H7E2"/>
<dbReference type="InterPro" id="IPR025659">
    <property type="entry name" value="Tubby-like_C"/>
</dbReference>
<dbReference type="eggNOG" id="KOG0621">
    <property type="taxonomic scope" value="Eukaryota"/>
</dbReference>
<dbReference type="AlphaFoldDB" id="A0A0L0H7E2"/>
<dbReference type="EMBL" id="KQ257466">
    <property type="protein sequence ID" value="KNC96884.1"/>
    <property type="molecule type" value="Genomic_DNA"/>
</dbReference>
<dbReference type="GeneID" id="27690911"/>
<accession>A0A0L0H7E2</accession>
<name>A0A0L0H7E2_SPIPD</name>
<feature type="compositionally biased region" description="Low complexity" evidence="3">
    <location>
        <begin position="382"/>
        <end position="396"/>
    </location>
</feature>
<dbReference type="InParanoid" id="A0A0L0H7E2"/>
<dbReference type="GO" id="GO:0017128">
    <property type="term" value="F:phospholipid scramblase activity"/>
    <property type="evidence" value="ECO:0007669"/>
    <property type="project" value="InterPro"/>
</dbReference>
<dbReference type="Pfam" id="PF03803">
    <property type="entry name" value="Scramblase"/>
    <property type="match status" value="1"/>
</dbReference>
<dbReference type="PANTHER" id="PTHR23248">
    <property type="entry name" value="PHOSPHOLIPID SCRAMBLASE-RELATED"/>
    <property type="match status" value="1"/>
</dbReference>
<feature type="region of interest" description="Disordered" evidence="3">
    <location>
        <begin position="378"/>
        <end position="439"/>
    </location>
</feature>
<evidence type="ECO:0000313" key="4">
    <source>
        <dbReference type="EMBL" id="KNC96884.1"/>
    </source>
</evidence>
<dbReference type="RefSeq" id="XP_016604924.1">
    <property type="nucleotide sequence ID" value="XM_016755871.1"/>
</dbReference>
<sequence>MQSLRVVHRHSPMRLLGPLSLKAAFGTPIPRASLSQPKWSASCRSYSARLSSDRFARRTIPRPPIRRPTHEPASAVEPDLSLGALQTTVENTVPVRLPERDPEGAVLTKASGAYSVLAHPALMVTRQLEMMNVLIGYEQANKYAIKNANGQDVGFIAEEETSFSGVLARQFLRTRRPFKAVVLDQSGNVVLKVSRPLKWFLNSTILIHDADDNLIGEVTQVWHLWRRKYDLFWKRRQFAQIDAGFWAWDFHILDESGIRIGEVNRNFVGFAREIFTDTGTYAIHMDDVERVDRPLSLDERAVMLACAVNIDIDYFSRHSSHGGGFMPIPFFGGMGEAENTGSGVPAPTAGGDVTPSAGAGGTGTGVFVPFGMMGGMGGNEGAAGQAPQGGASGQTSPAPPPPPTDSQTNQWGESPFISDEEAGVGSGAGGFFDGFFDDD</sequence>
<dbReference type="SUPFAM" id="SSF54518">
    <property type="entry name" value="Tubby C-terminal domain-like"/>
    <property type="match status" value="1"/>
</dbReference>
<dbReference type="VEuPathDB" id="FungiDB:SPPG_07714"/>
<keyword evidence="5" id="KW-1185">Reference proteome</keyword>
<dbReference type="OrthoDB" id="191150at2759"/>
<evidence type="ECO:0000256" key="2">
    <source>
        <dbReference type="RuleBase" id="RU363116"/>
    </source>
</evidence>
<evidence type="ECO:0000313" key="5">
    <source>
        <dbReference type="Proteomes" id="UP000053201"/>
    </source>
</evidence>
<protein>
    <recommendedName>
        <fullName evidence="2">Phospholipid scramblase</fullName>
    </recommendedName>
</protein>
<dbReference type="FunCoup" id="A0A0L0H7E2">
    <property type="interactions" value="130"/>
</dbReference>
<dbReference type="PANTHER" id="PTHR23248:SF9">
    <property type="entry name" value="PHOSPHOLIPID SCRAMBLASE"/>
    <property type="match status" value="1"/>
</dbReference>
<reference evidence="4 5" key="1">
    <citation type="submission" date="2009-08" db="EMBL/GenBank/DDBJ databases">
        <title>The Genome Sequence of Spizellomyces punctatus strain DAOM BR117.</title>
        <authorList>
            <consortium name="The Broad Institute Genome Sequencing Platform"/>
            <person name="Russ C."/>
            <person name="Cuomo C."/>
            <person name="Shea T."/>
            <person name="Young S.K."/>
            <person name="Zeng Q."/>
            <person name="Koehrsen M."/>
            <person name="Haas B."/>
            <person name="Borodovsky M."/>
            <person name="Guigo R."/>
            <person name="Alvarado L."/>
            <person name="Berlin A."/>
            <person name="Bochicchio J."/>
            <person name="Borenstein D."/>
            <person name="Chapman S."/>
            <person name="Chen Z."/>
            <person name="Engels R."/>
            <person name="Freedman E."/>
            <person name="Gellesch M."/>
            <person name="Goldberg J."/>
            <person name="Griggs A."/>
            <person name="Gujja S."/>
            <person name="Heiman D."/>
            <person name="Hepburn T."/>
            <person name="Howarth C."/>
            <person name="Jen D."/>
            <person name="Larson L."/>
            <person name="Lewis B."/>
            <person name="Mehta T."/>
            <person name="Park D."/>
            <person name="Pearson M."/>
            <person name="Roberts A."/>
            <person name="Saif S."/>
            <person name="Shenoy N."/>
            <person name="Sisk P."/>
            <person name="Stolte C."/>
            <person name="Sykes S."/>
            <person name="Thomson T."/>
            <person name="Walk T."/>
            <person name="White J."/>
            <person name="Yandava C."/>
            <person name="Burger G."/>
            <person name="Gray M.W."/>
            <person name="Holland P.W.H."/>
            <person name="King N."/>
            <person name="Lang F.B.F."/>
            <person name="Roger A.J."/>
            <person name="Ruiz-Trillo I."/>
            <person name="Lander E."/>
            <person name="Nusbaum C."/>
        </authorList>
    </citation>
    <scope>NUCLEOTIDE SEQUENCE [LARGE SCALE GENOMIC DNA]</scope>
    <source>
        <strain evidence="4 5">DAOM BR117</strain>
    </source>
</reference>
<feature type="region of interest" description="Disordered" evidence="3">
    <location>
        <begin position="339"/>
        <end position="360"/>
    </location>
</feature>
<dbReference type="GO" id="GO:0005886">
    <property type="term" value="C:plasma membrane"/>
    <property type="evidence" value="ECO:0007669"/>
    <property type="project" value="TreeGrafter"/>
</dbReference>